<proteinExistence type="predicted"/>
<gene>
    <name evidence="2" type="ORF">LY28_00159</name>
</gene>
<dbReference type="Proteomes" id="UP000248132">
    <property type="component" value="Unassembled WGS sequence"/>
</dbReference>
<evidence type="ECO:0000313" key="2">
    <source>
        <dbReference type="EMBL" id="PYG90278.1"/>
    </source>
</evidence>
<dbReference type="Gene3D" id="3.10.450.50">
    <property type="match status" value="1"/>
</dbReference>
<dbReference type="SUPFAM" id="SSF54427">
    <property type="entry name" value="NTF2-like"/>
    <property type="match status" value="1"/>
</dbReference>
<dbReference type="Pfam" id="PF13577">
    <property type="entry name" value="SnoaL_4"/>
    <property type="match status" value="1"/>
</dbReference>
<sequence>MAEQISQERRENLKSAIKRLEAYQEIQNNMGRCMAAFNFRQADKVLDYFALGQEDVSLEYADEGVFKGINAVETIIKEVVGAEPKSGEMLDLQLTTPMIEVAEDIKTAKALWWCPGAGAIPEEDKDPKAIWCWGMIAADFIFENNNWKIWHMHYFRFIKCDYDKGWVKDTSMLNRLNTPVHPLSSPSTYHNPYSPLSVREGIPACPRPYKTWTDSSWMTEKDKSR</sequence>
<comment type="caution">
    <text evidence="2">The sequence shown here is derived from an EMBL/GenBank/DDBJ whole genome shotgun (WGS) entry which is preliminary data.</text>
</comment>
<dbReference type="AlphaFoldDB" id="A0A318Y3W9"/>
<dbReference type="InterPro" id="IPR032710">
    <property type="entry name" value="NTF2-like_dom_sf"/>
</dbReference>
<protein>
    <submittedName>
        <fullName evidence="2">SnoaL-like protein</fullName>
    </submittedName>
</protein>
<dbReference type="InterPro" id="IPR037401">
    <property type="entry name" value="SnoaL-like"/>
</dbReference>
<keyword evidence="3" id="KW-1185">Reference proteome</keyword>
<name>A0A318Y3W9_9FIRM</name>
<accession>A0A318Y3W9</accession>
<reference evidence="2 3" key="1">
    <citation type="submission" date="2018-06" db="EMBL/GenBank/DDBJ databases">
        <title>Genomic Encyclopedia of Type Strains, Phase I: the one thousand microbial genomes (KMG-I) project.</title>
        <authorList>
            <person name="Kyrpides N."/>
        </authorList>
    </citation>
    <scope>NUCLEOTIDE SEQUENCE [LARGE SCALE GENOMIC DNA]</scope>
    <source>
        <strain evidence="2 3">DSM 19573</strain>
    </source>
</reference>
<dbReference type="OrthoDB" id="8217881at2"/>
<dbReference type="RefSeq" id="WP_110460255.1">
    <property type="nucleotide sequence ID" value="NZ_QKMR01000001.1"/>
</dbReference>
<evidence type="ECO:0000259" key="1">
    <source>
        <dbReference type="Pfam" id="PF13577"/>
    </source>
</evidence>
<feature type="domain" description="SnoaL-like" evidence="1">
    <location>
        <begin position="19"/>
        <end position="153"/>
    </location>
</feature>
<organism evidence="2 3">
    <name type="scientific">Ruminiclostridium sufflavum DSM 19573</name>
    <dbReference type="NCBI Taxonomy" id="1121337"/>
    <lineage>
        <taxon>Bacteria</taxon>
        <taxon>Bacillati</taxon>
        <taxon>Bacillota</taxon>
        <taxon>Clostridia</taxon>
        <taxon>Eubacteriales</taxon>
        <taxon>Oscillospiraceae</taxon>
        <taxon>Ruminiclostridium</taxon>
    </lineage>
</organism>
<dbReference type="EMBL" id="QKMR01000001">
    <property type="protein sequence ID" value="PYG90278.1"/>
    <property type="molecule type" value="Genomic_DNA"/>
</dbReference>
<evidence type="ECO:0000313" key="3">
    <source>
        <dbReference type="Proteomes" id="UP000248132"/>
    </source>
</evidence>